<keyword evidence="2" id="KW-1185">Reference proteome</keyword>
<dbReference type="EMBL" id="CP136897">
    <property type="protein sequence ID" value="WOL17849.1"/>
    <property type="molecule type" value="Genomic_DNA"/>
</dbReference>
<gene>
    <name evidence="1" type="ORF">Cni_G26642</name>
</gene>
<dbReference type="PANTHER" id="PTHR33710">
    <property type="entry name" value="BNAC02G09200D PROTEIN"/>
    <property type="match status" value="1"/>
</dbReference>
<organism evidence="1 2">
    <name type="scientific">Canna indica</name>
    <name type="common">Indian-shot</name>
    <dbReference type="NCBI Taxonomy" id="4628"/>
    <lineage>
        <taxon>Eukaryota</taxon>
        <taxon>Viridiplantae</taxon>
        <taxon>Streptophyta</taxon>
        <taxon>Embryophyta</taxon>
        <taxon>Tracheophyta</taxon>
        <taxon>Spermatophyta</taxon>
        <taxon>Magnoliopsida</taxon>
        <taxon>Liliopsida</taxon>
        <taxon>Zingiberales</taxon>
        <taxon>Cannaceae</taxon>
        <taxon>Canna</taxon>
    </lineage>
</organism>
<dbReference type="InterPro" id="IPR036691">
    <property type="entry name" value="Endo/exonu/phosph_ase_sf"/>
</dbReference>
<protein>
    <submittedName>
        <fullName evidence="1">Uncharacterized protein</fullName>
    </submittedName>
</protein>
<evidence type="ECO:0000313" key="2">
    <source>
        <dbReference type="Proteomes" id="UP001327560"/>
    </source>
</evidence>
<dbReference type="AlphaFoldDB" id="A0AAQ3QNK2"/>
<dbReference type="PANTHER" id="PTHR33710:SF71">
    <property type="entry name" value="ENDONUCLEASE_EXONUCLEASE_PHOSPHATASE DOMAIN-CONTAINING PROTEIN"/>
    <property type="match status" value="1"/>
</dbReference>
<dbReference type="SUPFAM" id="SSF56219">
    <property type="entry name" value="DNase I-like"/>
    <property type="match status" value="1"/>
</dbReference>
<reference evidence="1 2" key="1">
    <citation type="submission" date="2023-10" db="EMBL/GenBank/DDBJ databases">
        <title>Chromosome-scale genome assembly provides insights into flower coloration mechanisms of Canna indica.</title>
        <authorList>
            <person name="Li C."/>
        </authorList>
    </citation>
    <scope>NUCLEOTIDE SEQUENCE [LARGE SCALE GENOMIC DNA]</scope>
    <source>
        <tissue evidence="1">Flower</tissue>
    </source>
</reference>
<name>A0AAQ3QNK2_9LILI</name>
<evidence type="ECO:0000313" key="1">
    <source>
        <dbReference type="EMBL" id="WOL17849.1"/>
    </source>
</evidence>
<dbReference type="Gene3D" id="3.60.10.10">
    <property type="entry name" value="Endonuclease/exonuclease/phosphatase"/>
    <property type="match status" value="1"/>
</dbReference>
<proteinExistence type="predicted"/>
<sequence length="228" mass="26561">MLLWEQMRVLNTQNAPWLVLGDFNCVDKPEDKRGGKPFYIGSSLNVFKLLCLETGLIDLSYKGPHFTWCNNRGNNKRIMARLDKAYSNSEWLSSFHNTEVLHLEKVASDHRQILVDTNSQKFMTSKKGAFNFELYWIDYPEVKELVSNVWNDEMWSSNYMNCFSSCLNKLEKVMIAWKKSQVGSLENSLKLAMDELRILEDIDSKGLCDENDLLRLRCLNNKIMALNR</sequence>
<dbReference type="Proteomes" id="UP001327560">
    <property type="component" value="Chromosome 8"/>
</dbReference>
<accession>A0AAQ3QNK2</accession>